<dbReference type="Proteomes" id="UP001299970">
    <property type="component" value="Unassembled WGS sequence"/>
</dbReference>
<feature type="chain" id="PRO_5045562876" evidence="2">
    <location>
        <begin position="23"/>
        <end position="290"/>
    </location>
</feature>
<keyword evidence="1" id="KW-1133">Transmembrane helix</keyword>
<accession>A0ABS9TGT2</accession>
<feature type="signal peptide" evidence="2">
    <location>
        <begin position="1"/>
        <end position="22"/>
    </location>
</feature>
<dbReference type="RefSeq" id="WP_241038256.1">
    <property type="nucleotide sequence ID" value="NZ_BAAAJF010000019.1"/>
</dbReference>
<sequence>MTVLAAGLALLAAGLFAVSTVAQQRSAATVPDERARGLGLIRVLVGRPRWWAGVIGDGGGYLVQAAALGFGSLLLVQPLLVTTLLFALPLGAAWAGRTLTRTDWVWAALLAVSLAVFVVSGNPTDGVDRAPVRDWLPAGAVLAGLFLVCVVAAARTSGVTRAVLLAAATALAYGVAAALTKGVVGQLDEGLVAFLASWEVYVLVAVSIAGTVLQQSAFQAGELGASLPTMIVGEPVVAVVLGAVVLQEELRADGAEWALIVLLVVVMVAATTALARSSARTTAVPRAAPA</sequence>
<feature type="transmembrane region" description="Helical" evidence="1">
    <location>
        <begin position="135"/>
        <end position="154"/>
    </location>
</feature>
<proteinExistence type="predicted"/>
<comment type="caution">
    <text evidence="3">The sequence shown here is derived from an EMBL/GenBank/DDBJ whole genome shotgun (WGS) entry which is preliminary data.</text>
</comment>
<evidence type="ECO:0000313" key="4">
    <source>
        <dbReference type="Proteomes" id="UP001299970"/>
    </source>
</evidence>
<feature type="transmembrane region" description="Helical" evidence="1">
    <location>
        <begin position="67"/>
        <end position="92"/>
    </location>
</feature>
<dbReference type="EMBL" id="JAKXMK010000015">
    <property type="protein sequence ID" value="MCH6167755.1"/>
    <property type="molecule type" value="Genomic_DNA"/>
</dbReference>
<feature type="transmembrane region" description="Helical" evidence="1">
    <location>
        <begin position="225"/>
        <end position="245"/>
    </location>
</feature>
<organism evidence="3 4">
    <name type="scientific">Pseudonocardia alaniniphila</name>
    <dbReference type="NCBI Taxonomy" id="75291"/>
    <lineage>
        <taxon>Bacteria</taxon>
        <taxon>Bacillati</taxon>
        <taxon>Actinomycetota</taxon>
        <taxon>Actinomycetes</taxon>
        <taxon>Pseudonocardiales</taxon>
        <taxon>Pseudonocardiaceae</taxon>
        <taxon>Pseudonocardia</taxon>
    </lineage>
</organism>
<feature type="transmembrane region" description="Helical" evidence="1">
    <location>
        <begin position="257"/>
        <end position="275"/>
    </location>
</feature>
<keyword evidence="1" id="KW-0812">Transmembrane</keyword>
<dbReference type="NCBIfam" id="NF038012">
    <property type="entry name" value="DMT_1"/>
    <property type="match status" value="1"/>
</dbReference>
<feature type="transmembrane region" description="Helical" evidence="1">
    <location>
        <begin position="191"/>
        <end position="213"/>
    </location>
</feature>
<protein>
    <submittedName>
        <fullName evidence="3">DMT family transporter</fullName>
    </submittedName>
</protein>
<dbReference type="PANTHER" id="PTHR40761:SF1">
    <property type="entry name" value="CONSERVED INTEGRAL MEMBRANE ALANINE VALINE AND LEUCINE RICH PROTEIN-RELATED"/>
    <property type="match status" value="1"/>
</dbReference>
<reference evidence="3 4" key="1">
    <citation type="submission" date="2022-03" db="EMBL/GenBank/DDBJ databases">
        <title>Pseudonocardia alaer sp. nov., a novel actinomycete isolated from reed forest soil.</title>
        <authorList>
            <person name="Wang L."/>
        </authorList>
    </citation>
    <scope>NUCLEOTIDE SEQUENCE [LARGE SCALE GENOMIC DNA]</scope>
    <source>
        <strain evidence="3 4">Y-16303</strain>
    </source>
</reference>
<dbReference type="PANTHER" id="PTHR40761">
    <property type="entry name" value="CONSERVED INTEGRAL MEMBRANE ALANINE VALINE AND LEUCINE RICH PROTEIN-RELATED"/>
    <property type="match status" value="1"/>
</dbReference>
<name>A0ABS9TGT2_9PSEU</name>
<feature type="transmembrane region" description="Helical" evidence="1">
    <location>
        <begin position="161"/>
        <end position="179"/>
    </location>
</feature>
<evidence type="ECO:0000313" key="3">
    <source>
        <dbReference type="EMBL" id="MCH6167755.1"/>
    </source>
</evidence>
<feature type="transmembrane region" description="Helical" evidence="1">
    <location>
        <begin position="104"/>
        <end position="123"/>
    </location>
</feature>
<keyword evidence="1" id="KW-0472">Membrane</keyword>
<keyword evidence="4" id="KW-1185">Reference proteome</keyword>
<evidence type="ECO:0000256" key="1">
    <source>
        <dbReference type="SAM" id="Phobius"/>
    </source>
</evidence>
<gene>
    <name evidence="3" type="ORF">MMF94_18870</name>
</gene>
<keyword evidence="2" id="KW-0732">Signal</keyword>
<evidence type="ECO:0000256" key="2">
    <source>
        <dbReference type="SAM" id="SignalP"/>
    </source>
</evidence>